<protein>
    <recommendedName>
        <fullName evidence="2">Methyltransferase type 11 domain-containing protein</fullName>
    </recommendedName>
</protein>
<dbReference type="AlphaFoldDB" id="A0A1J5PNB5"/>
<accession>A0A1J5PNB5</accession>
<dbReference type="Gene3D" id="3.40.50.150">
    <property type="entry name" value="Vaccinia Virus protein VP39"/>
    <property type="match status" value="1"/>
</dbReference>
<proteinExistence type="predicted"/>
<reference evidence="1" key="1">
    <citation type="submission" date="2016-10" db="EMBL/GenBank/DDBJ databases">
        <title>Sequence of Gallionella enrichment culture.</title>
        <authorList>
            <person name="Poehlein A."/>
            <person name="Muehling M."/>
            <person name="Daniel R."/>
        </authorList>
    </citation>
    <scope>NUCLEOTIDE SEQUENCE</scope>
</reference>
<sequence length="285" mass="32148">MAINTVTIDWLLKLQSEGVIGHDETMLELGPQDLMAALPHVMGRLQHLDRAGVDINAVVENGGLSPSSQKILYAALGIGRYFSSDIADPRADFRIDLNQPVQSHLGTFDLITNFGTAEHVFNIAQVFMTIHQLLKDGGVVLHILPALGDCNHGFWNIHPTVYFDIARENGYEILDYQYMDNAYVRWFALHQTEGLEAMTSRFDFSSLPVKIQYSNRQAPFQAQNPQFTAMAAAQYLNNATDPDTQRHLRQNPTLLFDYSYVAMRKLPSLGQSAFKYPSQSMYIKF</sequence>
<evidence type="ECO:0000313" key="1">
    <source>
        <dbReference type="EMBL" id="OIQ73062.1"/>
    </source>
</evidence>
<name>A0A1J5PNB5_9ZZZZ</name>
<organism evidence="1">
    <name type="scientific">mine drainage metagenome</name>
    <dbReference type="NCBI Taxonomy" id="410659"/>
    <lineage>
        <taxon>unclassified sequences</taxon>
        <taxon>metagenomes</taxon>
        <taxon>ecological metagenomes</taxon>
    </lineage>
</organism>
<dbReference type="SUPFAM" id="SSF53335">
    <property type="entry name" value="S-adenosyl-L-methionine-dependent methyltransferases"/>
    <property type="match status" value="1"/>
</dbReference>
<comment type="caution">
    <text evidence="1">The sequence shown here is derived from an EMBL/GenBank/DDBJ whole genome shotgun (WGS) entry which is preliminary data.</text>
</comment>
<dbReference type="EMBL" id="MLJW01003018">
    <property type="protein sequence ID" value="OIQ73062.1"/>
    <property type="molecule type" value="Genomic_DNA"/>
</dbReference>
<dbReference type="InterPro" id="IPR029063">
    <property type="entry name" value="SAM-dependent_MTases_sf"/>
</dbReference>
<gene>
    <name evidence="1" type="ORF">GALL_453030</name>
</gene>
<dbReference type="Pfam" id="PF13489">
    <property type="entry name" value="Methyltransf_23"/>
    <property type="match status" value="1"/>
</dbReference>
<evidence type="ECO:0008006" key="2">
    <source>
        <dbReference type="Google" id="ProtNLM"/>
    </source>
</evidence>